<dbReference type="NCBIfam" id="NF004469">
    <property type="entry name" value="PRK05800.1"/>
    <property type="match status" value="1"/>
</dbReference>
<comment type="similarity">
    <text evidence="7 14">Belongs to the CobU/CobP family.</text>
</comment>
<keyword evidence="13 14" id="KW-0342">GTP-binding</keyword>
<dbReference type="GO" id="GO:0043752">
    <property type="term" value="F:adenosylcobinamide kinase activity"/>
    <property type="evidence" value="ECO:0007669"/>
    <property type="project" value="UniProtKB-EC"/>
</dbReference>
<dbReference type="PIRSF" id="PIRSF006135">
    <property type="entry name" value="CobU"/>
    <property type="match status" value="1"/>
</dbReference>
<feature type="binding site" evidence="16">
    <location>
        <position position="84"/>
    </location>
    <ligand>
        <name>GTP</name>
        <dbReference type="ChEBI" id="CHEBI:37565"/>
    </ligand>
</feature>
<dbReference type="PANTHER" id="PTHR34848:SF1">
    <property type="entry name" value="BIFUNCTIONAL ADENOSYLCOBALAMIN BIOSYNTHESIS PROTEIN COBU"/>
    <property type="match status" value="1"/>
</dbReference>
<comment type="function">
    <text evidence="4 14">Catalyzes ATP-dependent phosphorylation of adenosylcobinamide and addition of GMP to adenosylcobinamide phosphate.</text>
</comment>
<keyword evidence="8 14" id="KW-0169">Cobalamin biosynthesis</keyword>
<feature type="active site" description="GMP-histidine intermediate" evidence="15">
    <location>
        <position position="50"/>
    </location>
</feature>
<evidence type="ECO:0000256" key="1">
    <source>
        <dbReference type="ARBA" id="ARBA00000312"/>
    </source>
</evidence>
<accession>J0ZKR4</accession>
<dbReference type="PATRIC" id="fig|1094558.3.peg.1586"/>
<reference evidence="17 18" key="1">
    <citation type="submission" date="2012-03" db="EMBL/GenBank/DDBJ databases">
        <title>The Genome Sequence of Bartonella tamiae Th239.</title>
        <authorList>
            <consortium name="The Broad Institute Genome Sequencing Platform"/>
            <consortium name="The Broad Institute Genome Sequencing Center for Infectious Disease"/>
            <person name="Feldgarden M."/>
            <person name="Kirby J."/>
            <person name="Kosoy M."/>
            <person name="Birtles R."/>
            <person name="Probert W.S."/>
            <person name="Chiaraviglio L."/>
            <person name="Young S.K."/>
            <person name="Zeng Q."/>
            <person name="Gargeya S."/>
            <person name="Fitzgerald M."/>
            <person name="Haas B."/>
            <person name="Abouelleil A."/>
            <person name="Alvarado L."/>
            <person name="Arachchi H.M."/>
            <person name="Berlin A."/>
            <person name="Chapman S.B."/>
            <person name="Gearin G."/>
            <person name="Goldberg J."/>
            <person name="Griggs A."/>
            <person name="Gujja S."/>
            <person name="Hansen M."/>
            <person name="Heiman D."/>
            <person name="Howarth C."/>
            <person name="Larimer J."/>
            <person name="Lui A."/>
            <person name="MacDonald P.J.P."/>
            <person name="McCowen C."/>
            <person name="Montmayeur A."/>
            <person name="Murphy C."/>
            <person name="Neiman D."/>
            <person name="Pearson M."/>
            <person name="Priest M."/>
            <person name="Roberts A."/>
            <person name="Saif S."/>
            <person name="Shea T."/>
            <person name="Sisk P."/>
            <person name="Stolte C."/>
            <person name="Sykes S."/>
            <person name="Wortman J."/>
            <person name="Nusbaum C."/>
            <person name="Birren B."/>
        </authorList>
    </citation>
    <scope>NUCLEOTIDE SEQUENCE [LARGE SCALE GENOMIC DNA]</scope>
    <source>
        <strain evidence="17 18">Th239</strain>
    </source>
</reference>
<dbReference type="Proteomes" id="UP000008952">
    <property type="component" value="Unassembled WGS sequence"/>
</dbReference>
<evidence type="ECO:0000256" key="7">
    <source>
        <dbReference type="ARBA" id="ARBA00007490"/>
    </source>
</evidence>
<evidence type="ECO:0000313" key="17">
    <source>
        <dbReference type="EMBL" id="EJF88933.1"/>
    </source>
</evidence>
<evidence type="ECO:0000313" key="18">
    <source>
        <dbReference type="Proteomes" id="UP000008952"/>
    </source>
</evidence>
<dbReference type="UniPathway" id="UPA00148">
    <property type="reaction ID" value="UER00236"/>
</dbReference>
<evidence type="ECO:0000256" key="15">
    <source>
        <dbReference type="PIRSR" id="PIRSR006135-1"/>
    </source>
</evidence>
<comment type="caution">
    <text evidence="17">The sequence shown here is derived from an EMBL/GenBank/DDBJ whole genome shotgun (WGS) entry which is preliminary data.</text>
</comment>
<evidence type="ECO:0000256" key="9">
    <source>
        <dbReference type="ARBA" id="ARBA00022679"/>
    </source>
</evidence>
<evidence type="ECO:0000256" key="11">
    <source>
        <dbReference type="ARBA" id="ARBA00022777"/>
    </source>
</evidence>
<dbReference type="EMBL" id="AIMB01000008">
    <property type="protein sequence ID" value="EJF88933.1"/>
    <property type="molecule type" value="Genomic_DNA"/>
</dbReference>
<evidence type="ECO:0000256" key="10">
    <source>
        <dbReference type="ARBA" id="ARBA00022741"/>
    </source>
</evidence>
<dbReference type="AlphaFoldDB" id="J0ZKR4"/>
<gene>
    <name evidence="17" type="ORF">ME5_01484</name>
</gene>
<dbReference type="GO" id="GO:0008820">
    <property type="term" value="F:cobinamide phosphate guanylyltransferase activity"/>
    <property type="evidence" value="ECO:0007669"/>
    <property type="project" value="UniProtKB-UniRule"/>
</dbReference>
<keyword evidence="9 14" id="KW-0808">Transferase</keyword>
<keyword evidence="11 14" id="KW-0418">Kinase</keyword>
<evidence type="ECO:0000256" key="13">
    <source>
        <dbReference type="ARBA" id="ARBA00023134"/>
    </source>
</evidence>
<feature type="binding site" evidence="16">
    <location>
        <begin position="51"/>
        <end position="54"/>
    </location>
    <ligand>
        <name>GTP</name>
        <dbReference type="ChEBI" id="CHEBI:37565"/>
    </ligand>
</feature>
<evidence type="ECO:0000256" key="12">
    <source>
        <dbReference type="ARBA" id="ARBA00022840"/>
    </source>
</evidence>
<comment type="pathway">
    <text evidence="5 14">Cofactor biosynthesis; adenosylcobalamin biosynthesis; adenosylcobalamin from cob(II)yrinate a,c-diamide: step 6/7.</text>
</comment>
<dbReference type="HOGENOM" id="CLU_094161_0_1_5"/>
<evidence type="ECO:0000256" key="2">
    <source>
        <dbReference type="ARBA" id="ARBA00000711"/>
    </source>
</evidence>
<evidence type="ECO:0000256" key="16">
    <source>
        <dbReference type="PIRSR" id="PIRSR006135-2"/>
    </source>
</evidence>
<organism evidence="17 18">
    <name type="scientific">Bartonella tamiae Th239</name>
    <dbReference type="NCBI Taxonomy" id="1094558"/>
    <lineage>
        <taxon>Bacteria</taxon>
        <taxon>Pseudomonadati</taxon>
        <taxon>Pseudomonadota</taxon>
        <taxon>Alphaproteobacteria</taxon>
        <taxon>Hyphomicrobiales</taxon>
        <taxon>Bartonellaceae</taxon>
        <taxon>Bartonella</taxon>
    </lineage>
</organism>
<dbReference type="OrthoDB" id="9788370at2"/>
<evidence type="ECO:0000256" key="5">
    <source>
        <dbReference type="ARBA" id="ARBA00004692"/>
    </source>
</evidence>
<dbReference type="SUPFAM" id="SSF52540">
    <property type="entry name" value="P-loop containing nucleoside triphosphate hydrolases"/>
    <property type="match status" value="1"/>
</dbReference>
<dbReference type="EC" id="2.7.1.156" evidence="14"/>
<evidence type="ECO:0000256" key="6">
    <source>
        <dbReference type="ARBA" id="ARBA00005159"/>
    </source>
</evidence>
<dbReference type="RefSeq" id="WP_008039883.1">
    <property type="nucleotide sequence ID" value="NZ_JH725147.1"/>
</dbReference>
<dbReference type="GO" id="GO:0005524">
    <property type="term" value="F:ATP binding"/>
    <property type="evidence" value="ECO:0007669"/>
    <property type="project" value="UniProtKB-UniRule"/>
</dbReference>
<sequence length="170" mass="19029">MANITLILGGVRSGKSAFAEQFVLQKKKQAVYIATAEVFDEKMQERVDLHKERRGKQWQETTAPLNILTKLQQFNQLKNIILVDCLTVWLGNLFHYQKNIESHVSSLVEGLKDIQTEIVFVASEVGLGVMPDNQLAREFCDHAGKLNQAISEAASQVYFVAASLPLKLKG</sequence>
<comment type="catalytic activity">
    <reaction evidence="3">
        <text>adenosylcob(III)inamide + GTP = adenosylcob(III)inamide phosphate + GDP + H(+)</text>
        <dbReference type="Rhea" id="RHEA:15765"/>
        <dbReference type="ChEBI" id="CHEBI:2480"/>
        <dbReference type="ChEBI" id="CHEBI:15378"/>
        <dbReference type="ChEBI" id="CHEBI:37565"/>
        <dbReference type="ChEBI" id="CHEBI:58189"/>
        <dbReference type="ChEBI" id="CHEBI:58502"/>
        <dbReference type="EC" id="2.7.1.156"/>
    </reaction>
</comment>
<dbReference type="CDD" id="cd00544">
    <property type="entry name" value="CobU"/>
    <property type="match status" value="1"/>
</dbReference>
<dbReference type="InterPro" id="IPR003203">
    <property type="entry name" value="CobU/CobP"/>
</dbReference>
<dbReference type="eggNOG" id="COG2087">
    <property type="taxonomic scope" value="Bacteria"/>
</dbReference>
<evidence type="ECO:0000256" key="4">
    <source>
        <dbReference type="ARBA" id="ARBA00003889"/>
    </source>
</evidence>
<evidence type="ECO:0000256" key="14">
    <source>
        <dbReference type="PIRNR" id="PIRNR006135"/>
    </source>
</evidence>
<comment type="catalytic activity">
    <reaction evidence="1 14">
        <text>adenosylcob(III)inamide + ATP = adenosylcob(III)inamide phosphate + ADP + H(+)</text>
        <dbReference type="Rhea" id="RHEA:15769"/>
        <dbReference type="ChEBI" id="CHEBI:2480"/>
        <dbReference type="ChEBI" id="CHEBI:15378"/>
        <dbReference type="ChEBI" id="CHEBI:30616"/>
        <dbReference type="ChEBI" id="CHEBI:58502"/>
        <dbReference type="ChEBI" id="CHEBI:456216"/>
        <dbReference type="EC" id="2.7.1.156"/>
    </reaction>
</comment>
<dbReference type="EC" id="2.7.7.62" evidence="14"/>
<dbReference type="Gene3D" id="3.40.50.300">
    <property type="entry name" value="P-loop containing nucleotide triphosphate hydrolases"/>
    <property type="match status" value="1"/>
</dbReference>
<feature type="binding site" evidence="16">
    <location>
        <begin position="34"/>
        <end position="36"/>
    </location>
    <ligand>
        <name>GTP</name>
        <dbReference type="ChEBI" id="CHEBI:37565"/>
    </ligand>
</feature>
<feature type="binding site" evidence="16">
    <location>
        <begin position="9"/>
        <end position="16"/>
    </location>
    <ligand>
        <name>GTP</name>
        <dbReference type="ChEBI" id="CHEBI:37565"/>
    </ligand>
</feature>
<dbReference type="PANTHER" id="PTHR34848">
    <property type="match status" value="1"/>
</dbReference>
<dbReference type="STRING" id="1094558.ME5_01484"/>
<comment type="catalytic activity">
    <reaction evidence="2 14">
        <text>adenosylcob(III)inamide phosphate + GTP + H(+) = adenosylcob(III)inamide-GDP + diphosphate</text>
        <dbReference type="Rhea" id="RHEA:22712"/>
        <dbReference type="ChEBI" id="CHEBI:15378"/>
        <dbReference type="ChEBI" id="CHEBI:33019"/>
        <dbReference type="ChEBI" id="CHEBI:37565"/>
        <dbReference type="ChEBI" id="CHEBI:58502"/>
        <dbReference type="ChEBI" id="CHEBI:60487"/>
        <dbReference type="EC" id="2.7.7.62"/>
    </reaction>
</comment>
<evidence type="ECO:0000256" key="8">
    <source>
        <dbReference type="ARBA" id="ARBA00022573"/>
    </source>
</evidence>
<dbReference type="GO" id="GO:0005525">
    <property type="term" value="F:GTP binding"/>
    <property type="evidence" value="ECO:0007669"/>
    <property type="project" value="UniProtKB-UniRule"/>
</dbReference>
<evidence type="ECO:0000256" key="3">
    <source>
        <dbReference type="ARBA" id="ARBA00001522"/>
    </source>
</evidence>
<keyword evidence="12 14" id="KW-0067">ATP-binding</keyword>
<dbReference type="Pfam" id="PF02283">
    <property type="entry name" value="CobU"/>
    <property type="match status" value="1"/>
</dbReference>
<protein>
    <recommendedName>
        <fullName evidence="14">Bifunctional adenosylcobalamin biosynthesis protein</fullName>
        <ecNumber evidence="14">2.7.1.156</ecNumber>
        <ecNumber evidence="14">2.7.7.62</ecNumber>
    </recommendedName>
</protein>
<name>J0ZKR4_9HYPH</name>
<comment type="pathway">
    <text evidence="6 14">Cofactor biosynthesis; adenosylcobalamin biosynthesis; adenosylcobalamin from cob(II)yrinate a,c-diamide: step 5/7.</text>
</comment>
<dbReference type="InterPro" id="IPR027417">
    <property type="entry name" value="P-loop_NTPase"/>
</dbReference>
<keyword evidence="18" id="KW-1185">Reference proteome</keyword>
<proteinExistence type="inferred from homology"/>
<dbReference type="GO" id="GO:0009236">
    <property type="term" value="P:cobalamin biosynthetic process"/>
    <property type="evidence" value="ECO:0007669"/>
    <property type="project" value="UniProtKB-UniRule"/>
</dbReference>
<keyword evidence="10 14" id="KW-0547">Nucleotide-binding</keyword>